<evidence type="ECO:0000313" key="3">
    <source>
        <dbReference type="EMBL" id="SDK96496.1"/>
    </source>
</evidence>
<sequence>MKKLRKALSTIGIVTVVFSSTISSAFAVDTIVYEKLNKEVLATGVNYKHIVRFDKDGWLNANVVYVDLGNQEVELDLLQSSKGVSTKETLSTMVKEKDNVVAAINGDFFYLTNPDSPLGAMVKDGEVISSPIFVHDFATLFINQSDKAFADYWKYEIHVTTDKGKRVPITTINKYTHEYQAIMLIDKNWGNQTPGYNPKHYDMVEVIVVEDEVVEVRRKQPSTSIPENGYVLLASQGNAKLLYDNFKVGDGVTVHTNIAQNNLDDIKLALGGGTLLVKNGQAVATFTQNVGGNHPRTAVGITKDRKQLILVTIDGRHNSFKGMDGRRLASLMLELGSSEAILMDGGGSTTMITRGLGDFNPQVTNHPSEGVERRIINGLAVVNQAPITELQGIKAEINEDRSFVGVSRDITVKAFDKNYNPLVVDAGNLKFSLKKGEGDFQGTKFVPKKSGLTIIEVDYLGKKTEVELRVLEELALLKVTPEQLQLTYGQSITPKLVGVDKKGYSTTINANDVVWKDEGNLGTFKNGVYTAGSKDGSTTLIATFGGKTAEIPVAIGYNKTSLGGLGNYNHKFTGYPTDLVKGRVTLDANGRVGDKALRLEYDFTQTEATRAAYIEFGKGDIVLPNRTMKLGVWVHAFENTSGWIRGHIKDAAGTRHTIDFKNGIDWTGWKYLEASIPQNIPAPIEVERIYVVETNGNNKTQGKLLFDELEAIHGAATNGGVQRETLKDGLNTPYVQKGTQFFVHSGVTFADKGNPINQTVTNRLQETINKNYELSIFTSGVDGGIVNGLKKPYVVASSGYAAKEEGDNLILYLDNRGGGLRQRNFEQWPWLMKQLNNTSKKNVFIVLPRPVFETSGFADAMEANLLKETLTKTAENNKNVFVLYGGNSGPKVDLIEGVRYIGTGNYSSTTGRGSHYIEFNIVDNQVTYQIKPLF</sequence>
<feature type="signal peptide" evidence="1">
    <location>
        <begin position="1"/>
        <end position="27"/>
    </location>
</feature>
<reference evidence="3 4" key="1">
    <citation type="submission" date="2016-10" db="EMBL/GenBank/DDBJ databases">
        <authorList>
            <person name="de Groot N.N."/>
        </authorList>
    </citation>
    <scope>NUCLEOTIDE SEQUENCE [LARGE SCALE GENOMIC DNA]</scope>
    <source>
        <strain evidence="3 4">DSM 18346</strain>
    </source>
</reference>
<feature type="domain" description="Phosphodiester glycosidase" evidence="2">
    <location>
        <begin position="206"/>
        <end position="381"/>
    </location>
</feature>
<accession>A0A1G9G769</accession>
<keyword evidence="1" id="KW-0732">Signal</keyword>
<name>A0A1G9G769_9FIRM</name>
<proteinExistence type="predicted"/>
<keyword evidence="4" id="KW-1185">Reference proteome</keyword>
<evidence type="ECO:0000256" key="1">
    <source>
        <dbReference type="SAM" id="SignalP"/>
    </source>
</evidence>
<dbReference type="Pfam" id="PF09992">
    <property type="entry name" value="NAGPA"/>
    <property type="match status" value="1"/>
</dbReference>
<gene>
    <name evidence="3" type="ORF">SAMN05660472_02374</name>
</gene>
<dbReference type="AlphaFoldDB" id="A0A1G9G769"/>
<dbReference type="EMBL" id="FNFP01000005">
    <property type="protein sequence ID" value="SDK96496.1"/>
    <property type="molecule type" value="Genomic_DNA"/>
</dbReference>
<dbReference type="Gene3D" id="2.60.120.430">
    <property type="entry name" value="Galactose-binding lectin"/>
    <property type="match status" value="1"/>
</dbReference>
<dbReference type="STRING" id="393762.SAMN05660472_02374"/>
<dbReference type="Proteomes" id="UP000198718">
    <property type="component" value="Unassembled WGS sequence"/>
</dbReference>
<protein>
    <recommendedName>
        <fullName evidence="2">Phosphodiester glycosidase domain-containing protein</fullName>
    </recommendedName>
</protein>
<feature type="chain" id="PRO_5011787412" description="Phosphodiester glycosidase domain-containing protein" evidence="1">
    <location>
        <begin position="28"/>
        <end position="934"/>
    </location>
</feature>
<dbReference type="PANTHER" id="PTHR40446:SF2">
    <property type="entry name" value="N-ACETYLGLUCOSAMINE-1-PHOSPHODIESTER ALPHA-N-ACETYLGLUCOSAMINIDASE"/>
    <property type="match status" value="1"/>
</dbReference>
<dbReference type="OrthoDB" id="9809781at2"/>
<dbReference type="InterPro" id="IPR018711">
    <property type="entry name" value="NAGPA"/>
</dbReference>
<evidence type="ECO:0000259" key="2">
    <source>
        <dbReference type="Pfam" id="PF09992"/>
    </source>
</evidence>
<dbReference type="PANTHER" id="PTHR40446">
    <property type="entry name" value="N-ACETYLGLUCOSAMINE-1-PHOSPHODIESTER ALPHA-N-ACETYLGLUCOSAMINIDASE"/>
    <property type="match status" value="1"/>
</dbReference>
<evidence type="ECO:0000313" key="4">
    <source>
        <dbReference type="Proteomes" id="UP000198718"/>
    </source>
</evidence>
<organism evidence="3 4">
    <name type="scientific">Natronincola ferrireducens</name>
    <dbReference type="NCBI Taxonomy" id="393762"/>
    <lineage>
        <taxon>Bacteria</taxon>
        <taxon>Bacillati</taxon>
        <taxon>Bacillota</taxon>
        <taxon>Clostridia</taxon>
        <taxon>Peptostreptococcales</taxon>
        <taxon>Natronincolaceae</taxon>
        <taxon>Natronincola</taxon>
    </lineage>
</organism>